<dbReference type="EMBL" id="JBEPEK010000839">
    <property type="protein sequence ID" value="MER7187539.1"/>
    <property type="molecule type" value="Genomic_DNA"/>
</dbReference>
<keyword evidence="3" id="KW-1185">Reference proteome</keyword>
<dbReference type="SUPFAM" id="SSF53597">
    <property type="entry name" value="Dihydrofolate reductase-like"/>
    <property type="match status" value="1"/>
</dbReference>
<comment type="caution">
    <text evidence="2">The sequence shown here is derived from an EMBL/GenBank/DDBJ whole genome shotgun (WGS) entry which is preliminary data.</text>
</comment>
<proteinExistence type="predicted"/>
<evidence type="ECO:0000313" key="2">
    <source>
        <dbReference type="EMBL" id="MER7187539.1"/>
    </source>
</evidence>
<dbReference type="InterPro" id="IPR024072">
    <property type="entry name" value="DHFR-like_dom_sf"/>
</dbReference>
<gene>
    <name evidence="2" type="ORF">ABT404_50170</name>
</gene>
<dbReference type="RefSeq" id="WP_350792036.1">
    <property type="nucleotide sequence ID" value="NZ_JBEPEK010000839.1"/>
</dbReference>
<dbReference type="InterPro" id="IPR002734">
    <property type="entry name" value="RibDG_C"/>
</dbReference>
<evidence type="ECO:0000259" key="1">
    <source>
        <dbReference type="Pfam" id="PF01872"/>
    </source>
</evidence>
<accession>A0ABV1XET8</accession>
<name>A0ABV1XET8_9ACTN</name>
<feature type="domain" description="Bacterial bifunctional deaminase-reductase C-terminal" evidence="1">
    <location>
        <begin position="3"/>
        <end position="174"/>
    </location>
</feature>
<dbReference type="Pfam" id="PF01872">
    <property type="entry name" value="RibD_C"/>
    <property type="match status" value="1"/>
</dbReference>
<dbReference type="Gene3D" id="3.40.430.10">
    <property type="entry name" value="Dihydrofolate Reductase, subunit A"/>
    <property type="match status" value="1"/>
</dbReference>
<dbReference type="Proteomes" id="UP001474181">
    <property type="component" value="Unassembled WGS sequence"/>
</dbReference>
<evidence type="ECO:0000313" key="3">
    <source>
        <dbReference type="Proteomes" id="UP001474181"/>
    </source>
</evidence>
<sequence length="185" mass="19857">MSVVVIQFTTLDGIVSDPDGTEGTPYGGWLFRFGPEEIAGDRFGLGRTLDEGVVLLGRSTWESFSRLWPGRDDPFSARLNAAPKLVASRTLTDVSAWANSRLLDGDLLDAVKTEQRDVVVMGSLGVAHALAAAGLVDEYRLLTFPTVLGAGRPLFPAGGPPAELECLAAERVGALVLTRYRRARD</sequence>
<organism evidence="2 3">
    <name type="scientific">Streptomyces hyaluromycini</name>
    <dbReference type="NCBI Taxonomy" id="1377993"/>
    <lineage>
        <taxon>Bacteria</taxon>
        <taxon>Bacillati</taxon>
        <taxon>Actinomycetota</taxon>
        <taxon>Actinomycetes</taxon>
        <taxon>Kitasatosporales</taxon>
        <taxon>Streptomycetaceae</taxon>
        <taxon>Streptomyces</taxon>
    </lineage>
</organism>
<protein>
    <submittedName>
        <fullName evidence="2">Dihydrofolate reductase family protein</fullName>
    </submittedName>
</protein>
<reference evidence="2 3" key="1">
    <citation type="submission" date="2024-06" db="EMBL/GenBank/DDBJ databases">
        <title>The Natural Products Discovery Center: Release of the First 8490 Sequenced Strains for Exploring Actinobacteria Biosynthetic Diversity.</title>
        <authorList>
            <person name="Kalkreuter E."/>
            <person name="Kautsar S.A."/>
            <person name="Yang D."/>
            <person name="Bader C.D."/>
            <person name="Teijaro C.N."/>
            <person name="Fluegel L."/>
            <person name="Davis C.M."/>
            <person name="Simpson J.R."/>
            <person name="Lauterbach L."/>
            <person name="Steele A.D."/>
            <person name="Gui C."/>
            <person name="Meng S."/>
            <person name="Li G."/>
            <person name="Viehrig K."/>
            <person name="Ye F."/>
            <person name="Su P."/>
            <person name="Kiefer A.F."/>
            <person name="Nichols A."/>
            <person name="Cepeda A.J."/>
            <person name="Yan W."/>
            <person name="Fan B."/>
            <person name="Jiang Y."/>
            <person name="Adhikari A."/>
            <person name="Zheng C.-J."/>
            <person name="Schuster L."/>
            <person name="Cowan T.M."/>
            <person name="Smanski M.J."/>
            <person name="Chevrette M.G."/>
            <person name="De Carvalho L.P.S."/>
            <person name="Shen B."/>
        </authorList>
    </citation>
    <scope>NUCLEOTIDE SEQUENCE [LARGE SCALE GENOMIC DNA]</scope>
    <source>
        <strain evidence="2 3">NPDC000234</strain>
    </source>
</reference>